<dbReference type="InterPro" id="IPR001199">
    <property type="entry name" value="Cyt_B5-like_heme/steroid-bd"/>
</dbReference>
<accession>A0A2A4JGG6</accession>
<dbReference type="EMBL" id="NWSH01001661">
    <property type="protein sequence ID" value="PCG70503.1"/>
    <property type="molecule type" value="Genomic_DNA"/>
</dbReference>
<evidence type="ECO:0000256" key="6">
    <source>
        <dbReference type="ARBA" id="ARBA00023136"/>
    </source>
</evidence>
<dbReference type="GO" id="GO:0020037">
    <property type="term" value="F:heme binding"/>
    <property type="evidence" value="ECO:0007669"/>
    <property type="project" value="TreeGrafter"/>
</dbReference>
<evidence type="ECO:0000256" key="1">
    <source>
        <dbReference type="ARBA" id="ARBA00004370"/>
    </source>
</evidence>
<dbReference type="InterPro" id="IPR036400">
    <property type="entry name" value="Cyt_B5-like_heme/steroid_sf"/>
</dbReference>
<gene>
    <name evidence="9" type="ORF">B5V51_2894</name>
</gene>
<dbReference type="Pfam" id="PF00173">
    <property type="entry name" value="Cyt-b5"/>
    <property type="match status" value="1"/>
</dbReference>
<dbReference type="GO" id="GO:0016020">
    <property type="term" value="C:membrane"/>
    <property type="evidence" value="ECO:0007669"/>
    <property type="project" value="UniProtKB-SubCell"/>
</dbReference>
<dbReference type="SMART" id="SM01117">
    <property type="entry name" value="Cyt-b5"/>
    <property type="match status" value="1"/>
</dbReference>
<dbReference type="GO" id="GO:0046872">
    <property type="term" value="F:metal ion binding"/>
    <property type="evidence" value="ECO:0007669"/>
    <property type="project" value="UniProtKB-KW"/>
</dbReference>
<evidence type="ECO:0000256" key="7">
    <source>
        <dbReference type="ARBA" id="ARBA00038168"/>
    </source>
</evidence>
<protein>
    <recommendedName>
        <fullName evidence="8">Cytochrome b5 heme-binding domain-containing protein</fullName>
    </recommendedName>
</protein>
<keyword evidence="2" id="KW-0349">Heme</keyword>
<dbReference type="STRING" id="7102.A0A2A4JGG6"/>
<keyword evidence="3" id="KW-0812">Transmembrane</keyword>
<keyword evidence="4" id="KW-0479">Metal-binding</keyword>
<dbReference type="Gene3D" id="3.10.120.10">
    <property type="entry name" value="Cytochrome b5-like heme/steroid binding domain"/>
    <property type="match status" value="1"/>
</dbReference>
<evidence type="ECO:0000313" key="9">
    <source>
        <dbReference type="EMBL" id="PCG70503.1"/>
    </source>
</evidence>
<dbReference type="PANTHER" id="PTHR19359">
    <property type="entry name" value="CYTOCHROME B5"/>
    <property type="match status" value="1"/>
</dbReference>
<dbReference type="PRINTS" id="PR00363">
    <property type="entry name" value="CYTOCHROMEB5"/>
</dbReference>
<sequence>MATVQSPPEMMSLSASLSVKQEQSEIDLMALTMATLRFVNPWSVETKSSQWKDQIVPGAPEAKDRTITLAEVRKHDTPQDCWVVIYDRVYDITTFFDEHPGGADIMFEYAGHDASTAFRSSGHSRMATKALERFLVGELPLQERMYRRPGGIRLSDIPE</sequence>
<reference evidence="9" key="1">
    <citation type="submission" date="2017-09" db="EMBL/GenBank/DDBJ databases">
        <title>Contemporary evolution of a Lepidopteran species, Heliothis virescens, in response to modern agricultural practices.</title>
        <authorList>
            <person name="Fritz M.L."/>
            <person name="Deyonke A.M."/>
            <person name="Papanicolaou A."/>
            <person name="Micinski S."/>
            <person name="Westbrook J."/>
            <person name="Gould F."/>
        </authorList>
    </citation>
    <scope>NUCLEOTIDE SEQUENCE [LARGE SCALE GENOMIC DNA]</scope>
    <source>
        <strain evidence="9">HvINT-</strain>
        <tissue evidence="9">Whole body</tissue>
    </source>
</reference>
<dbReference type="PANTHER" id="PTHR19359:SF41">
    <property type="entry name" value="GEO08203P1"/>
    <property type="match status" value="1"/>
</dbReference>
<keyword evidence="6" id="KW-0472">Membrane</keyword>
<dbReference type="PROSITE" id="PS50255">
    <property type="entry name" value="CYTOCHROME_B5_2"/>
    <property type="match status" value="1"/>
</dbReference>
<evidence type="ECO:0000256" key="4">
    <source>
        <dbReference type="ARBA" id="ARBA00022723"/>
    </source>
</evidence>
<evidence type="ECO:0000256" key="2">
    <source>
        <dbReference type="ARBA" id="ARBA00022617"/>
    </source>
</evidence>
<evidence type="ECO:0000256" key="3">
    <source>
        <dbReference type="ARBA" id="ARBA00022692"/>
    </source>
</evidence>
<dbReference type="FunFam" id="3.10.120.10:FF:000002">
    <property type="entry name" value="Cytochrome b5 type B"/>
    <property type="match status" value="1"/>
</dbReference>
<dbReference type="InterPro" id="IPR050668">
    <property type="entry name" value="Cytochrome_b5"/>
</dbReference>
<comment type="caution">
    <text evidence="9">The sequence shown here is derived from an EMBL/GenBank/DDBJ whole genome shotgun (WGS) entry which is preliminary data.</text>
</comment>
<organism evidence="9">
    <name type="scientific">Heliothis virescens</name>
    <name type="common">Tobacco budworm moth</name>
    <dbReference type="NCBI Taxonomy" id="7102"/>
    <lineage>
        <taxon>Eukaryota</taxon>
        <taxon>Metazoa</taxon>
        <taxon>Ecdysozoa</taxon>
        <taxon>Arthropoda</taxon>
        <taxon>Hexapoda</taxon>
        <taxon>Insecta</taxon>
        <taxon>Pterygota</taxon>
        <taxon>Neoptera</taxon>
        <taxon>Endopterygota</taxon>
        <taxon>Lepidoptera</taxon>
        <taxon>Glossata</taxon>
        <taxon>Ditrysia</taxon>
        <taxon>Noctuoidea</taxon>
        <taxon>Noctuidae</taxon>
        <taxon>Heliothinae</taxon>
        <taxon>Heliothis</taxon>
    </lineage>
</organism>
<comment type="similarity">
    <text evidence="7">Belongs to the cytochrome b5 family.</text>
</comment>
<evidence type="ECO:0000256" key="5">
    <source>
        <dbReference type="ARBA" id="ARBA00023004"/>
    </source>
</evidence>
<evidence type="ECO:0000259" key="8">
    <source>
        <dbReference type="PROSITE" id="PS50255"/>
    </source>
</evidence>
<proteinExistence type="inferred from homology"/>
<comment type="subcellular location">
    <subcellularLocation>
        <location evidence="1">Membrane</location>
    </subcellularLocation>
</comment>
<feature type="domain" description="Cytochrome b5 heme-binding" evidence="8">
    <location>
        <begin position="64"/>
        <end position="140"/>
    </location>
</feature>
<dbReference type="AlphaFoldDB" id="A0A2A4JGG6"/>
<keyword evidence="5" id="KW-0408">Iron</keyword>
<name>A0A2A4JGG6_HELVI</name>
<dbReference type="SUPFAM" id="SSF55856">
    <property type="entry name" value="Cytochrome b5-like heme/steroid binding domain"/>
    <property type="match status" value="1"/>
</dbReference>